<dbReference type="HOGENOM" id="CLU_1467202_0_0_11"/>
<feature type="compositionally biased region" description="Basic residues" evidence="1">
    <location>
        <begin position="175"/>
        <end position="184"/>
    </location>
</feature>
<evidence type="ECO:0000313" key="2">
    <source>
        <dbReference type="EMBL" id="CCH29011.1"/>
    </source>
</evidence>
<organism evidence="2 3">
    <name type="scientific">Saccharothrix espanaensis (strain ATCC 51144 / DSM 44229 / JCM 9112 / NBRC 15066 / NRRL 15764)</name>
    <dbReference type="NCBI Taxonomy" id="1179773"/>
    <lineage>
        <taxon>Bacteria</taxon>
        <taxon>Bacillati</taxon>
        <taxon>Actinomycetota</taxon>
        <taxon>Actinomycetes</taxon>
        <taxon>Pseudonocardiales</taxon>
        <taxon>Pseudonocardiaceae</taxon>
        <taxon>Saccharothrix</taxon>
    </lineage>
</organism>
<dbReference type="Proteomes" id="UP000006281">
    <property type="component" value="Chromosome"/>
</dbReference>
<protein>
    <submittedName>
        <fullName evidence="2">Uncharacterized protein</fullName>
    </submittedName>
</protein>
<feature type="region of interest" description="Disordered" evidence="1">
    <location>
        <begin position="134"/>
        <end position="184"/>
    </location>
</feature>
<evidence type="ECO:0000256" key="1">
    <source>
        <dbReference type="SAM" id="MobiDB-lite"/>
    </source>
</evidence>
<dbReference type="KEGG" id="sesp:BN6_16890"/>
<name>K0JT08_SACES</name>
<proteinExistence type="predicted"/>
<gene>
    <name evidence="2" type="ordered locus">BN6_16890</name>
</gene>
<reference evidence="2 3" key="1">
    <citation type="journal article" date="2012" name="BMC Genomics">
        <title>Complete genome sequence of Saccharothrix espanaensis DSM 44229T and comparison to the other completely sequenced Pseudonocardiaceae.</title>
        <authorList>
            <person name="Strobel T."/>
            <person name="Al-Dilaimi A."/>
            <person name="Blom J."/>
            <person name="Gessner A."/>
            <person name="Kalinowski J."/>
            <person name="Luzhetska M."/>
            <person name="Puhler A."/>
            <person name="Szczepanowski R."/>
            <person name="Bechthold A."/>
            <person name="Ruckert C."/>
        </authorList>
    </citation>
    <scope>NUCLEOTIDE SEQUENCE [LARGE SCALE GENOMIC DNA]</scope>
    <source>
        <strain evidence="3">ATCC 51144 / DSM 44229 / JCM 9112 / NBRC 15066 / NRRL 15764</strain>
    </source>
</reference>
<dbReference type="EMBL" id="HE804045">
    <property type="protein sequence ID" value="CCH29011.1"/>
    <property type="molecule type" value="Genomic_DNA"/>
</dbReference>
<accession>K0JT08</accession>
<dbReference type="AlphaFoldDB" id="K0JT08"/>
<dbReference type="STRING" id="1179773.BN6_16890"/>
<feature type="compositionally biased region" description="Pro residues" evidence="1">
    <location>
        <begin position="153"/>
        <end position="162"/>
    </location>
</feature>
<keyword evidence="3" id="KW-1185">Reference proteome</keyword>
<sequence>MCTPPPCHDQPMNVVRTTRVLGAGPFGEVGRPPVAAASATTIAVAGDLGPAQWNAWDVRVHHSQIGVYRADDHTCLHLVQSHWPVHCLAFHPTLPLVAAGTGSYNGGYMHEGKLLLVTTESGLVVSALPDDSRYRATSSATGPRSVHGRSRSPAPPPTTFRPPPRHSPRSPSGHHVARSGRCTR</sequence>
<evidence type="ECO:0000313" key="3">
    <source>
        <dbReference type="Proteomes" id="UP000006281"/>
    </source>
</evidence>